<evidence type="ECO:0000313" key="2">
    <source>
        <dbReference type="EMBL" id="NLR89819.1"/>
    </source>
</evidence>
<evidence type="ECO:0000256" key="1">
    <source>
        <dbReference type="SAM" id="SignalP"/>
    </source>
</evidence>
<dbReference type="RefSeq" id="WP_168880504.1">
    <property type="nucleotide sequence ID" value="NZ_JABAIL010000001.1"/>
</dbReference>
<evidence type="ECO:0000313" key="3">
    <source>
        <dbReference type="Proteomes" id="UP000585050"/>
    </source>
</evidence>
<feature type="chain" id="PRO_5031519816" evidence="1">
    <location>
        <begin position="23"/>
        <end position="140"/>
    </location>
</feature>
<keyword evidence="3" id="KW-1185">Reference proteome</keyword>
<name>A0A7X8SGL9_9BACT</name>
<proteinExistence type="predicted"/>
<sequence length="140" mass="16057">MKNFIVTSVLFFATLFSIQAQSIETEVGKLQYVKERRAFLSESVVQDINKDNTTDVIYSYSYNAKRGVMTINVISKPEFANYAEVAASEAYIPLLNEYGVELKDCTREAYEYDAKYEVTITMPIDKEKMDINPDDIYIAK</sequence>
<feature type="signal peptide" evidence="1">
    <location>
        <begin position="1"/>
        <end position="22"/>
    </location>
</feature>
<comment type="caution">
    <text evidence="2">The sequence shown here is derived from an EMBL/GenBank/DDBJ whole genome shotgun (WGS) entry which is preliminary data.</text>
</comment>
<gene>
    <name evidence="2" type="ORF">HGP29_01320</name>
</gene>
<organism evidence="2 3">
    <name type="scientific">Flammeovirga agarivorans</name>
    <dbReference type="NCBI Taxonomy" id="2726742"/>
    <lineage>
        <taxon>Bacteria</taxon>
        <taxon>Pseudomonadati</taxon>
        <taxon>Bacteroidota</taxon>
        <taxon>Cytophagia</taxon>
        <taxon>Cytophagales</taxon>
        <taxon>Flammeovirgaceae</taxon>
        <taxon>Flammeovirga</taxon>
    </lineage>
</organism>
<dbReference type="Proteomes" id="UP000585050">
    <property type="component" value="Unassembled WGS sequence"/>
</dbReference>
<dbReference type="EMBL" id="JABAIL010000001">
    <property type="protein sequence ID" value="NLR89819.1"/>
    <property type="molecule type" value="Genomic_DNA"/>
</dbReference>
<accession>A0A7X8SGL9</accession>
<dbReference type="AlphaFoldDB" id="A0A7X8SGL9"/>
<keyword evidence="1" id="KW-0732">Signal</keyword>
<protein>
    <submittedName>
        <fullName evidence="2">Uncharacterized protein</fullName>
    </submittedName>
</protein>
<reference evidence="2 3" key="1">
    <citation type="submission" date="2020-04" db="EMBL/GenBank/DDBJ databases">
        <title>Flammeovirga sp. SR4, a novel species isolated from seawater.</title>
        <authorList>
            <person name="Wang X."/>
        </authorList>
    </citation>
    <scope>NUCLEOTIDE SEQUENCE [LARGE SCALE GENOMIC DNA]</scope>
    <source>
        <strain evidence="2 3">SR4</strain>
    </source>
</reference>